<dbReference type="GO" id="GO:0099518">
    <property type="term" value="P:vesicle cytoskeletal trafficking"/>
    <property type="evidence" value="ECO:0007669"/>
    <property type="project" value="TreeGrafter"/>
</dbReference>
<feature type="compositionally biased region" description="Polar residues" evidence="2">
    <location>
        <begin position="559"/>
        <end position="570"/>
    </location>
</feature>
<name>A0A0N5A774_PARTI</name>
<dbReference type="Proteomes" id="UP000038045">
    <property type="component" value="Unplaced"/>
</dbReference>
<dbReference type="GO" id="GO:0005802">
    <property type="term" value="C:trans-Golgi network"/>
    <property type="evidence" value="ECO:0007669"/>
    <property type="project" value="TreeGrafter"/>
</dbReference>
<reference evidence="4" key="1">
    <citation type="submission" date="2017-02" db="UniProtKB">
        <authorList>
            <consortium name="WormBaseParasite"/>
        </authorList>
    </citation>
    <scope>IDENTIFICATION</scope>
</reference>
<dbReference type="AlphaFoldDB" id="A0A0N5A774"/>
<dbReference type="STRING" id="131310.A0A0N5A774"/>
<feature type="region of interest" description="Disordered" evidence="2">
    <location>
        <begin position="556"/>
        <end position="582"/>
    </location>
</feature>
<feature type="coiled-coil region" evidence="1">
    <location>
        <begin position="232"/>
        <end position="505"/>
    </location>
</feature>
<evidence type="ECO:0000256" key="2">
    <source>
        <dbReference type="SAM" id="MobiDB-lite"/>
    </source>
</evidence>
<dbReference type="PANTHER" id="PTHR18911">
    <property type="entry name" value="CTCL TUMOR ANTIGEN HD-CL-01"/>
    <property type="match status" value="1"/>
</dbReference>
<feature type="coiled-coil region" evidence="1">
    <location>
        <begin position="608"/>
        <end position="642"/>
    </location>
</feature>
<dbReference type="GO" id="GO:0031267">
    <property type="term" value="F:small GTPase binding"/>
    <property type="evidence" value="ECO:0007669"/>
    <property type="project" value="TreeGrafter"/>
</dbReference>
<proteinExistence type="predicted"/>
<accession>A0A0N5A774</accession>
<dbReference type="InterPro" id="IPR038830">
    <property type="entry name" value="CCDC186"/>
</dbReference>
<organism evidence="3 4">
    <name type="scientific">Parastrongyloides trichosuri</name>
    <name type="common">Possum-specific nematode worm</name>
    <dbReference type="NCBI Taxonomy" id="131310"/>
    <lineage>
        <taxon>Eukaryota</taxon>
        <taxon>Metazoa</taxon>
        <taxon>Ecdysozoa</taxon>
        <taxon>Nematoda</taxon>
        <taxon>Chromadorea</taxon>
        <taxon>Rhabditida</taxon>
        <taxon>Tylenchina</taxon>
        <taxon>Panagrolaimomorpha</taxon>
        <taxon>Strongyloidoidea</taxon>
        <taxon>Strongyloididae</taxon>
        <taxon>Parastrongyloides</taxon>
    </lineage>
</organism>
<dbReference type="WBParaSite" id="PTRK_0001786100.1">
    <property type="protein sequence ID" value="PTRK_0001786100.1"/>
    <property type="gene ID" value="PTRK_0001786100"/>
</dbReference>
<dbReference type="PANTHER" id="PTHR18911:SF5">
    <property type="entry name" value="COILED-COIL DOMAIN-CONTAINING PROTEIN 186"/>
    <property type="match status" value="1"/>
</dbReference>
<evidence type="ECO:0000256" key="1">
    <source>
        <dbReference type="SAM" id="Coils"/>
    </source>
</evidence>
<evidence type="ECO:0000313" key="4">
    <source>
        <dbReference type="WBParaSite" id="PTRK_0001786100.1"/>
    </source>
</evidence>
<sequence length="751" mass="87101">MPENGLGEEIKNVPITENLENISLESNNDKNNEIKKETILEVRIEALQNDYSSLKLVHEEKLKQFEEMKEKAKEIEEIKLKIESDYKKLKESSINKEKEYQNSIQQLTNKMEASINNLNTKLKNADNDKNMAVIRYATKETEVMKLNKENNQLKEDIKVIRKEFEELKENTSQETIDKLKKNIEILQEEIFKEKKEKEKIMNDYSMAEKRIAASHTTIKDMKERIDLALLGNNNISEERDKALEEVKNYKSQIQVLQIKGKELEYQYNEKIKSRDHLYKECIEEMGRLRNENTSLTQKLINYDGENEKTKLMQTLLEEELENYKSENTKVKSELDELKDVKEQIDKYMKVADEAIKAKNISEGEKEEYEKDNIILRNEAETLLNSNKNIQQKAIELMAEIENCHEKRKTLEKEVDDKKKECQELMKEVELMKKEKENKELVDSSKLNELLGVESTLNEKLKEMNKRVQELENEKMVIRKKAEANQKDLRLEVKRLRKQLDSMTDKCSLQSFQLPSSYNGTKSANDVFVNSGQIESSNISATISRTSSINSFETAAGYRSGSTTNTQTSSPNKDDASEIDNNDKNTQIYGDIKNSNNSVNVQQAMVDKIVKLQRSLAKKGEKIEFLEEHVKQCIEELKKKSRIIQYYALREEAAMLKPAQESLEEILSLCPTVQVAIKLKESTTPLFGTWFGSKQKEKSNLAISAEINARLQALVEDLLLKNMEFKELIDKLEGKIAIIEREKRQLEVAATH</sequence>
<evidence type="ECO:0000313" key="3">
    <source>
        <dbReference type="Proteomes" id="UP000038045"/>
    </source>
</evidence>
<keyword evidence="3" id="KW-1185">Reference proteome</keyword>
<feature type="coiled-coil region" evidence="1">
    <location>
        <begin position="714"/>
        <end position="748"/>
    </location>
</feature>
<keyword evidence="1" id="KW-0175">Coiled coil</keyword>
<protein>
    <submittedName>
        <fullName evidence="4">GRIP domain-containing protein</fullName>
    </submittedName>
</protein>
<feature type="coiled-coil region" evidence="1">
    <location>
        <begin position="44"/>
        <end position="203"/>
    </location>
</feature>